<protein>
    <submittedName>
        <fullName evidence="1">Uncharacterized protein</fullName>
    </submittedName>
</protein>
<name>A0A8X6JB17_9ARAC</name>
<sequence>MAQVRSLIQSCIWKRDDVEFHQRIGERWHGSSPGQFPKTPPTTFELFRDNYKCRRDDRINTTHSSRNIQKGTELSWEEKDFRLVNQASNWRTHSIQKSPKNDPRLGDGAYRSFHPVIIQLPDVSKA</sequence>
<proteinExistence type="predicted"/>
<dbReference type="AlphaFoldDB" id="A0A8X6JB17"/>
<dbReference type="Proteomes" id="UP000886998">
    <property type="component" value="Unassembled WGS sequence"/>
</dbReference>
<comment type="caution">
    <text evidence="1">The sequence shown here is derived from an EMBL/GenBank/DDBJ whole genome shotgun (WGS) entry which is preliminary data.</text>
</comment>
<evidence type="ECO:0000313" key="1">
    <source>
        <dbReference type="EMBL" id="GFS53757.1"/>
    </source>
</evidence>
<accession>A0A8X6JB17</accession>
<organism evidence="1 2">
    <name type="scientific">Trichonephila inaurata madagascariensis</name>
    <dbReference type="NCBI Taxonomy" id="2747483"/>
    <lineage>
        <taxon>Eukaryota</taxon>
        <taxon>Metazoa</taxon>
        <taxon>Ecdysozoa</taxon>
        <taxon>Arthropoda</taxon>
        <taxon>Chelicerata</taxon>
        <taxon>Arachnida</taxon>
        <taxon>Araneae</taxon>
        <taxon>Araneomorphae</taxon>
        <taxon>Entelegynae</taxon>
        <taxon>Araneoidea</taxon>
        <taxon>Nephilidae</taxon>
        <taxon>Trichonephila</taxon>
        <taxon>Trichonephila inaurata</taxon>
    </lineage>
</organism>
<dbReference type="EMBL" id="BMAV01026836">
    <property type="protein sequence ID" value="GFS53757.1"/>
    <property type="molecule type" value="Genomic_DNA"/>
</dbReference>
<gene>
    <name evidence="1" type="ORF">TNIN_380591</name>
</gene>
<evidence type="ECO:0000313" key="2">
    <source>
        <dbReference type="Proteomes" id="UP000886998"/>
    </source>
</evidence>
<reference evidence="1" key="1">
    <citation type="submission" date="2020-08" db="EMBL/GenBank/DDBJ databases">
        <title>Multicomponent nature underlies the extraordinary mechanical properties of spider dragline silk.</title>
        <authorList>
            <person name="Kono N."/>
            <person name="Nakamura H."/>
            <person name="Mori M."/>
            <person name="Yoshida Y."/>
            <person name="Ohtoshi R."/>
            <person name="Malay A.D."/>
            <person name="Moran D.A.P."/>
            <person name="Tomita M."/>
            <person name="Numata K."/>
            <person name="Arakawa K."/>
        </authorList>
    </citation>
    <scope>NUCLEOTIDE SEQUENCE</scope>
</reference>
<keyword evidence="2" id="KW-1185">Reference proteome</keyword>